<dbReference type="EMBL" id="HACG01023182">
    <property type="protein sequence ID" value="CEK70047.1"/>
    <property type="molecule type" value="Transcribed_RNA"/>
</dbReference>
<dbReference type="AlphaFoldDB" id="A0A0B6ZNV3"/>
<organism evidence="1">
    <name type="scientific">Arion vulgaris</name>
    <dbReference type="NCBI Taxonomy" id="1028688"/>
    <lineage>
        <taxon>Eukaryota</taxon>
        <taxon>Metazoa</taxon>
        <taxon>Spiralia</taxon>
        <taxon>Lophotrochozoa</taxon>
        <taxon>Mollusca</taxon>
        <taxon>Gastropoda</taxon>
        <taxon>Heterobranchia</taxon>
        <taxon>Euthyneura</taxon>
        <taxon>Panpulmonata</taxon>
        <taxon>Eupulmonata</taxon>
        <taxon>Stylommatophora</taxon>
        <taxon>Helicina</taxon>
        <taxon>Arionoidea</taxon>
        <taxon>Arionidae</taxon>
        <taxon>Arion</taxon>
    </lineage>
</organism>
<evidence type="ECO:0000313" key="2">
    <source>
        <dbReference type="EMBL" id="CEK70048.1"/>
    </source>
</evidence>
<accession>A0A0B6ZNV3</accession>
<name>A0A0B6ZNV3_9EUPU</name>
<sequence>MSECYLSKIQVSGTCRYIALDMQLFALMRKQTNMNSMDCRRIEDKGELPSVSELQPVVCGYI</sequence>
<reference evidence="1" key="1">
    <citation type="submission" date="2014-12" db="EMBL/GenBank/DDBJ databases">
        <title>Insight into the proteome of Arion vulgaris.</title>
        <authorList>
            <person name="Aradska J."/>
            <person name="Bulat T."/>
            <person name="Smidak R."/>
            <person name="Sarate P."/>
            <person name="Gangsoo J."/>
            <person name="Sialana F."/>
            <person name="Bilban M."/>
            <person name="Lubec G."/>
        </authorList>
    </citation>
    <scope>NUCLEOTIDE SEQUENCE</scope>
    <source>
        <tissue evidence="1">Skin</tissue>
    </source>
</reference>
<gene>
    <name evidence="1" type="primary">ORF72623</name>
    <name evidence="2" type="synonym">ORF72626</name>
</gene>
<evidence type="ECO:0000313" key="1">
    <source>
        <dbReference type="EMBL" id="CEK70047.1"/>
    </source>
</evidence>
<proteinExistence type="predicted"/>
<dbReference type="EMBL" id="HACG01023183">
    <property type="protein sequence ID" value="CEK70048.1"/>
    <property type="molecule type" value="Transcribed_RNA"/>
</dbReference>
<protein>
    <submittedName>
        <fullName evidence="1">Uncharacterized protein</fullName>
    </submittedName>
</protein>